<comment type="similarity">
    <text evidence="3">Belongs to the trans-sulfuration enzymes family. MetZ subfamily.</text>
</comment>
<keyword evidence="8" id="KW-1185">Reference proteome</keyword>
<dbReference type="NCBIfam" id="NF006003">
    <property type="entry name" value="PRK08133.1"/>
    <property type="match status" value="1"/>
</dbReference>
<feature type="region of interest" description="Disordered" evidence="6">
    <location>
        <begin position="1"/>
        <end position="33"/>
    </location>
</feature>
<dbReference type="STRING" id="1396821.SAMN05444515_11536"/>
<dbReference type="EC" id="2.5.1.-" evidence="3"/>
<evidence type="ECO:0000256" key="2">
    <source>
        <dbReference type="ARBA" id="ARBA00022898"/>
    </source>
</evidence>
<keyword evidence="2 3" id="KW-0663">Pyridoxal phosphate</keyword>
<dbReference type="FunFam" id="3.40.640.10:FF:000046">
    <property type="entry name" value="Cystathionine gamma-lyase"/>
    <property type="match status" value="1"/>
</dbReference>
<dbReference type="Gene3D" id="3.90.1150.10">
    <property type="entry name" value="Aspartate Aminotransferase, domain 1"/>
    <property type="match status" value="1"/>
</dbReference>
<dbReference type="Gene3D" id="3.40.640.10">
    <property type="entry name" value="Type I PLP-dependent aspartate aminotransferase-like (Major domain)"/>
    <property type="match status" value="1"/>
</dbReference>
<dbReference type="GO" id="GO:0016846">
    <property type="term" value="F:carbon-sulfur lyase activity"/>
    <property type="evidence" value="ECO:0007669"/>
    <property type="project" value="TreeGrafter"/>
</dbReference>
<dbReference type="InterPro" id="IPR054542">
    <property type="entry name" value="Cys_met_metab_PP"/>
</dbReference>
<organism evidence="7 8">
    <name type="scientific">Ectothiorhodospira marina</name>
    <dbReference type="NCBI Taxonomy" id="1396821"/>
    <lineage>
        <taxon>Bacteria</taxon>
        <taxon>Pseudomonadati</taxon>
        <taxon>Pseudomonadota</taxon>
        <taxon>Gammaproteobacteria</taxon>
        <taxon>Chromatiales</taxon>
        <taxon>Ectothiorhodospiraceae</taxon>
        <taxon>Ectothiorhodospira</taxon>
    </lineage>
</organism>
<evidence type="ECO:0000256" key="5">
    <source>
        <dbReference type="RuleBase" id="RU362118"/>
    </source>
</evidence>
<dbReference type="UniPathway" id="UPA00051">
    <property type="reaction ID" value="UER00449"/>
</dbReference>
<reference evidence="8" key="1">
    <citation type="submission" date="2016-10" db="EMBL/GenBank/DDBJ databases">
        <authorList>
            <person name="Varghese N."/>
            <person name="Submissions S."/>
        </authorList>
    </citation>
    <scope>NUCLEOTIDE SEQUENCE [LARGE SCALE GENOMIC DNA]</scope>
    <source>
        <strain evidence="8">DSM 241</strain>
    </source>
</reference>
<comment type="subunit">
    <text evidence="3">Homotetramer.</text>
</comment>
<dbReference type="GO" id="GO:0005737">
    <property type="term" value="C:cytoplasm"/>
    <property type="evidence" value="ECO:0007669"/>
    <property type="project" value="TreeGrafter"/>
</dbReference>
<dbReference type="PROSITE" id="PS00868">
    <property type="entry name" value="CYS_MET_METAB_PP"/>
    <property type="match status" value="1"/>
</dbReference>
<name>A0A1H7PV23_9GAMM</name>
<dbReference type="PANTHER" id="PTHR11808">
    <property type="entry name" value="TRANS-SULFURATION ENZYME FAMILY MEMBER"/>
    <property type="match status" value="1"/>
</dbReference>
<evidence type="ECO:0000256" key="4">
    <source>
        <dbReference type="PIRSR" id="PIRSR001434-2"/>
    </source>
</evidence>
<dbReference type="InterPro" id="IPR015424">
    <property type="entry name" value="PyrdxlP-dep_Trfase"/>
</dbReference>
<dbReference type="GO" id="GO:0071266">
    <property type="term" value="P:'de novo' L-methionine biosynthetic process"/>
    <property type="evidence" value="ECO:0007669"/>
    <property type="project" value="UniProtKB-UniRule"/>
</dbReference>
<dbReference type="GO" id="GO:0030170">
    <property type="term" value="F:pyridoxal phosphate binding"/>
    <property type="evidence" value="ECO:0007669"/>
    <property type="project" value="UniProtKB-UniRule"/>
</dbReference>
<dbReference type="NCBIfam" id="TIGR01325">
    <property type="entry name" value="O_suc_HS_sulf"/>
    <property type="match status" value="1"/>
</dbReference>
<dbReference type="GO" id="GO:0019346">
    <property type="term" value="P:transsulfuration"/>
    <property type="evidence" value="ECO:0007669"/>
    <property type="project" value="InterPro"/>
</dbReference>
<keyword evidence="3" id="KW-0028">Amino-acid biosynthesis</keyword>
<sequence length="401" mass="43201">MEHPLNDPGEPTEGFDTRAIRAGQRRGPEQEHSDPIYATSSFVFASAAEAAARFAGDEPGNIYARFTNPTVRTFQDRLAALEGGEACVATASGMAAILSTCLSLLKAGDHIVSSRSVFGSTTNLFSNYLTRFGIEVTYVPLGDLAAWEAAIRSETRLLFAETPSNPLTELVDIRALADLAHAHGCLLAMDNCFCTPALQRPLEMGADLVIHSATKYLDGQGRCVGGAVVGDAERVGKEVFGFLRTAGPTMSPFNAWVFLKGLETLRLRMRAHSESALALAQWLEAQPGVARVHYPGLPSHPQHALATRQQAAYGGIVAFEVKGGREQAWQVIDSTRLLSITANLGDAKTTITHPATTTHGRIKPEQREIQGIGESLIRVAVGLEDLEDIQRDLARGIDRLC</sequence>
<proteinExistence type="inferred from homology"/>
<dbReference type="InterPro" id="IPR000277">
    <property type="entry name" value="Cys/Met-Metab_PyrdxlP-dep_enz"/>
</dbReference>
<dbReference type="EMBL" id="FOAA01000015">
    <property type="protein sequence ID" value="SEL39731.1"/>
    <property type="molecule type" value="Genomic_DNA"/>
</dbReference>
<feature type="modified residue" description="N6-(pyridoxal phosphate)lysine" evidence="3 4">
    <location>
        <position position="215"/>
    </location>
</feature>
<keyword evidence="3" id="KW-0486">Methionine biosynthesis</keyword>
<dbReference type="SUPFAM" id="SSF53383">
    <property type="entry name" value="PLP-dependent transferases"/>
    <property type="match status" value="1"/>
</dbReference>
<dbReference type="PANTHER" id="PTHR11808:SF80">
    <property type="entry name" value="CYSTATHIONINE GAMMA-LYASE"/>
    <property type="match status" value="1"/>
</dbReference>
<dbReference type="InterPro" id="IPR015422">
    <property type="entry name" value="PyrdxlP-dep_Trfase_small"/>
</dbReference>
<evidence type="ECO:0000313" key="8">
    <source>
        <dbReference type="Proteomes" id="UP000199256"/>
    </source>
</evidence>
<dbReference type="Proteomes" id="UP000199256">
    <property type="component" value="Unassembled WGS sequence"/>
</dbReference>
<dbReference type="Pfam" id="PF01053">
    <property type="entry name" value="Cys_Met_Meta_PP"/>
    <property type="match status" value="1"/>
</dbReference>
<dbReference type="GO" id="GO:0071268">
    <property type="term" value="P:homocysteine biosynthetic process"/>
    <property type="evidence" value="ECO:0007669"/>
    <property type="project" value="InterPro"/>
</dbReference>
<keyword evidence="3" id="KW-0808">Transferase</keyword>
<protein>
    <recommendedName>
        <fullName evidence="3">O-succinylhomoserine sulfhydrylase</fullName>
        <shortName evidence="3">OSH sulfhydrylase</shortName>
        <shortName evidence="3">OSHS sulfhydrylase</shortName>
        <ecNumber evidence="3">2.5.1.-</ecNumber>
    </recommendedName>
</protein>
<comment type="pathway">
    <text evidence="3">Amino-acid biosynthesis; L-methionine biosynthesis via de novo pathway; L-homocysteine from O-succinyl-L-homoserine: step 1/1.</text>
</comment>
<comment type="function">
    <text evidence="3">Catalyzes the formation of L-homocysteine from O-succinyl-L-homoserine (OSHS) and hydrogen sulfide.</text>
</comment>
<dbReference type="OrthoDB" id="9805807at2"/>
<dbReference type="AlphaFoldDB" id="A0A1H7PV23"/>
<evidence type="ECO:0000256" key="6">
    <source>
        <dbReference type="SAM" id="MobiDB-lite"/>
    </source>
</evidence>
<dbReference type="InterPro" id="IPR006234">
    <property type="entry name" value="O-succ-hSer_sulfhydrylase"/>
</dbReference>
<comment type="cofactor">
    <cofactor evidence="1 3 5">
        <name>pyridoxal 5'-phosphate</name>
        <dbReference type="ChEBI" id="CHEBI:597326"/>
    </cofactor>
</comment>
<dbReference type="PIRSF" id="PIRSF001434">
    <property type="entry name" value="CGS"/>
    <property type="match status" value="1"/>
</dbReference>
<dbReference type="CDD" id="cd00614">
    <property type="entry name" value="CGS_like"/>
    <property type="match status" value="1"/>
</dbReference>
<evidence type="ECO:0000313" key="7">
    <source>
        <dbReference type="EMBL" id="SEL39731.1"/>
    </source>
</evidence>
<dbReference type="FunFam" id="3.90.1150.10:FF:000033">
    <property type="entry name" value="Cystathionine gamma-synthase"/>
    <property type="match status" value="1"/>
</dbReference>
<comment type="catalytic activity">
    <reaction evidence="3">
        <text>O-succinyl-L-homoserine + hydrogen sulfide = L-homocysteine + succinate</text>
        <dbReference type="Rhea" id="RHEA:27826"/>
        <dbReference type="ChEBI" id="CHEBI:29919"/>
        <dbReference type="ChEBI" id="CHEBI:30031"/>
        <dbReference type="ChEBI" id="CHEBI:57661"/>
        <dbReference type="ChEBI" id="CHEBI:58199"/>
    </reaction>
</comment>
<dbReference type="RefSeq" id="WP_090254889.1">
    <property type="nucleotide sequence ID" value="NZ_FOAA01000015.1"/>
</dbReference>
<evidence type="ECO:0000256" key="1">
    <source>
        <dbReference type="ARBA" id="ARBA00001933"/>
    </source>
</evidence>
<dbReference type="GO" id="GO:0016765">
    <property type="term" value="F:transferase activity, transferring alkyl or aryl (other than methyl) groups"/>
    <property type="evidence" value="ECO:0007669"/>
    <property type="project" value="UniProtKB-UniRule"/>
</dbReference>
<gene>
    <name evidence="3" type="primary">metZ</name>
    <name evidence="7" type="ORF">SAMN05444515_11536</name>
</gene>
<evidence type="ECO:0000256" key="3">
    <source>
        <dbReference type="HAMAP-Rule" id="MF_02056"/>
    </source>
</evidence>
<accession>A0A1H7PV23</accession>
<dbReference type="InterPro" id="IPR015421">
    <property type="entry name" value="PyrdxlP-dep_Trfase_major"/>
</dbReference>
<dbReference type="HAMAP" id="MF_02056">
    <property type="entry name" value="MetZ"/>
    <property type="match status" value="1"/>
</dbReference>